<dbReference type="SMART" id="SM00248">
    <property type="entry name" value="ANK"/>
    <property type="match status" value="3"/>
</dbReference>
<dbReference type="RefSeq" id="WP_331847985.1">
    <property type="nucleotide sequence ID" value="NZ_JAZHPZ010000010.1"/>
</dbReference>
<dbReference type="Proteomes" id="UP001306950">
    <property type="component" value="Unassembled WGS sequence"/>
</dbReference>
<sequence>MELKEIINEMLDAIDEEDIKKVTQAVNKHENLIMVQTPFGTLLHYASSEGKLEMVKHLIALGSDVNRHGGTFDSGAINYAASEGHIEIVKYLLSVGAELDVSEPQRNPLFAAIHKGHVEIAKLLIRSGIDTTVSYTGETMKDMNALAFAKEWGQMEIAALLEGSSK</sequence>
<dbReference type="SUPFAM" id="SSF48403">
    <property type="entry name" value="Ankyrin repeat"/>
    <property type="match status" value="1"/>
</dbReference>
<gene>
    <name evidence="4" type="ORF">V3851_18205</name>
</gene>
<feature type="repeat" description="ANK" evidence="3">
    <location>
        <begin position="72"/>
        <end position="104"/>
    </location>
</feature>
<dbReference type="Pfam" id="PF12796">
    <property type="entry name" value="Ank_2"/>
    <property type="match status" value="1"/>
</dbReference>
<evidence type="ECO:0000256" key="2">
    <source>
        <dbReference type="ARBA" id="ARBA00023043"/>
    </source>
</evidence>
<evidence type="ECO:0000313" key="5">
    <source>
        <dbReference type="Proteomes" id="UP001306950"/>
    </source>
</evidence>
<accession>A0ABU7VWK2</accession>
<evidence type="ECO:0000256" key="1">
    <source>
        <dbReference type="ARBA" id="ARBA00022737"/>
    </source>
</evidence>
<reference evidence="4 5" key="1">
    <citation type="submission" date="2024-02" db="EMBL/GenBank/DDBJ databases">
        <title>A nitrogen-fixing paenibacillus bacterium.</title>
        <authorList>
            <person name="Zhang W.L."/>
            <person name="Chen S.F."/>
        </authorList>
    </citation>
    <scope>NUCLEOTIDE SEQUENCE [LARGE SCALE GENOMIC DNA]</scope>
    <source>
        <strain evidence="4 5">M1</strain>
    </source>
</reference>
<comment type="caution">
    <text evidence="4">The sequence shown here is derived from an EMBL/GenBank/DDBJ whole genome shotgun (WGS) entry which is preliminary data.</text>
</comment>
<dbReference type="PANTHER" id="PTHR24188">
    <property type="entry name" value="ANKYRIN REPEAT PROTEIN"/>
    <property type="match status" value="1"/>
</dbReference>
<proteinExistence type="predicted"/>
<keyword evidence="2 3" id="KW-0040">ANK repeat</keyword>
<dbReference type="PROSITE" id="PS50088">
    <property type="entry name" value="ANK_REPEAT"/>
    <property type="match status" value="3"/>
</dbReference>
<keyword evidence="1" id="KW-0677">Repeat</keyword>
<dbReference type="EMBL" id="JAZHPZ010000010">
    <property type="protein sequence ID" value="MEF2967768.1"/>
    <property type="molecule type" value="Genomic_DNA"/>
</dbReference>
<organism evidence="4 5">
    <name type="scientific">Paenibacillus haidiansis</name>
    <dbReference type="NCBI Taxonomy" id="1574488"/>
    <lineage>
        <taxon>Bacteria</taxon>
        <taxon>Bacillati</taxon>
        <taxon>Bacillota</taxon>
        <taxon>Bacilli</taxon>
        <taxon>Bacillales</taxon>
        <taxon>Paenibacillaceae</taxon>
        <taxon>Paenibacillus</taxon>
    </lineage>
</organism>
<dbReference type="PROSITE" id="PS50297">
    <property type="entry name" value="ANK_REP_REGION"/>
    <property type="match status" value="2"/>
</dbReference>
<dbReference type="Gene3D" id="1.25.40.20">
    <property type="entry name" value="Ankyrin repeat-containing domain"/>
    <property type="match status" value="1"/>
</dbReference>
<dbReference type="PANTHER" id="PTHR24188:SF29">
    <property type="entry name" value="GH09064P"/>
    <property type="match status" value="1"/>
</dbReference>
<evidence type="ECO:0000256" key="3">
    <source>
        <dbReference type="PROSITE-ProRule" id="PRU00023"/>
    </source>
</evidence>
<feature type="repeat" description="ANK" evidence="3">
    <location>
        <begin position="41"/>
        <end position="70"/>
    </location>
</feature>
<keyword evidence="5" id="KW-1185">Reference proteome</keyword>
<evidence type="ECO:0000313" key="4">
    <source>
        <dbReference type="EMBL" id="MEF2967768.1"/>
    </source>
</evidence>
<name>A0ABU7VWK2_9BACL</name>
<feature type="repeat" description="ANK" evidence="3">
    <location>
        <begin position="104"/>
        <end position="136"/>
    </location>
</feature>
<protein>
    <submittedName>
        <fullName evidence="4">Ankyrin repeat domain-containing protein</fullName>
    </submittedName>
</protein>
<dbReference type="InterPro" id="IPR002110">
    <property type="entry name" value="Ankyrin_rpt"/>
</dbReference>
<dbReference type="InterPro" id="IPR036770">
    <property type="entry name" value="Ankyrin_rpt-contain_sf"/>
</dbReference>